<evidence type="ECO:0000313" key="2">
    <source>
        <dbReference type="EMBL" id="KAG1538071.1"/>
    </source>
</evidence>
<feature type="chain" id="PRO_5040150829" evidence="1">
    <location>
        <begin position="23"/>
        <end position="209"/>
    </location>
</feature>
<dbReference type="AlphaFoldDB" id="A0A9P6Y354"/>
<proteinExistence type="predicted"/>
<keyword evidence="3" id="KW-1185">Reference proteome</keyword>
<protein>
    <submittedName>
        <fullName evidence="2">Uncharacterized protein</fullName>
    </submittedName>
</protein>
<reference evidence="2 3" key="1">
    <citation type="journal article" date="2020" name="Microb. Genom.">
        <title>Genetic diversity of clinical and environmental Mucorales isolates obtained from an investigation of mucormycosis cases among solid organ transplant recipients.</title>
        <authorList>
            <person name="Nguyen M.H."/>
            <person name="Kaul D."/>
            <person name="Muto C."/>
            <person name="Cheng S.J."/>
            <person name="Richter R.A."/>
            <person name="Bruno V.M."/>
            <person name="Liu G."/>
            <person name="Beyhan S."/>
            <person name="Sundermann A.J."/>
            <person name="Mounaud S."/>
            <person name="Pasculle A.W."/>
            <person name="Nierman W.C."/>
            <person name="Driscoll E."/>
            <person name="Cumbie R."/>
            <person name="Clancy C.J."/>
            <person name="Dupont C.L."/>
        </authorList>
    </citation>
    <scope>NUCLEOTIDE SEQUENCE [LARGE SCALE GENOMIC DNA]</scope>
    <source>
        <strain evidence="2 3">GL24</strain>
    </source>
</reference>
<organism evidence="2 3">
    <name type="scientific">Rhizopus delemar</name>
    <dbReference type="NCBI Taxonomy" id="936053"/>
    <lineage>
        <taxon>Eukaryota</taxon>
        <taxon>Fungi</taxon>
        <taxon>Fungi incertae sedis</taxon>
        <taxon>Mucoromycota</taxon>
        <taxon>Mucoromycotina</taxon>
        <taxon>Mucoromycetes</taxon>
        <taxon>Mucorales</taxon>
        <taxon>Mucorineae</taxon>
        <taxon>Rhizopodaceae</taxon>
        <taxon>Rhizopus</taxon>
    </lineage>
</organism>
<keyword evidence="1" id="KW-0732">Signal</keyword>
<sequence>MPALIRIPSVLLLSLACGQALAAVPAQAPVRAAATEELALEPVMAGEFALQAGKLAEAARGYLQAAQQTDGDAGLAERATRISMLANDDASAAKGLALWQQRAPSSLTMRSAAGALAMRQGDVKAARAELQALLADPDERGWKFALAALSGGGRDPAVPAQVLGELVDANAIPPKIEAWQEFGRLALRMDKPELARRMIDEVVKRRPAR</sequence>
<evidence type="ECO:0000256" key="1">
    <source>
        <dbReference type="SAM" id="SignalP"/>
    </source>
</evidence>
<dbReference type="InterPro" id="IPR011990">
    <property type="entry name" value="TPR-like_helical_dom_sf"/>
</dbReference>
<gene>
    <name evidence="2" type="ORF">G6F50_014733</name>
</gene>
<comment type="caution">
    <text evidence="2">The sequence shown here is derived from an EMBL/GenBank/DDBJ whole genome shotgun (WGS) entry which is preliminary data.</text>
</comment>
<dbReference type="PROSITE" id="PS51257">
    <property type="entry name" value="PROKAR_LIPOPROTEIN"/>
    <property type="match status" value="1"/>
</dbReference>
<dbReference type="EMBL" id="JAANIU010007358">
    <property type="protein sequence ID" value="KAG1538071.1"/>
    <property type="molecule type" value="Genomic_DNA"/>
</dbReference>
<feature type="signal peptide" evidence="1">
    <location>
        <begin position="1"/>
        <end position="22"/>
    </location>
</feature>
<dbReference type="Proteomes" id="UP000740926">
    <property type="component" value="Unassembled WGS sequence"/>
</dbReference>
<accession>A0A9P6Y354</accession>
<evidence type="ECO:0000313" key="3">
    <source>
        <dbReference type="Proteomes" id="UP000740926"/>
    </source>
</evidence>
<name>A0A9P6Y354_9FUNG</name>
<dbReference type="Gene3D" id="1.25.40.10">
    <property type="entry name" value="Tetratricopeptide repeat domain"/>
    <property type="match status" value="1"/>
</dbReference>